<feature type="transmembrane region" description="Helical" evidence="1">
    <location>
        <begin position="396"/>
        <end position="415"/>
    </location>
</feature>
<evidence type="ECO:0000313" key="3">
    <source>
        <dbReference type="Proteomes" id="UP000051330"/>
    </source>
</evidence>
<evidence type="ECO:0000313" key="2">
    <source>
        <dbReference type="EMBL" id="KRL13136.1"/>
    </source>
</evidence>
<dbReference type="RefSeq" id="WP_057820188.1">
    <property type="nucleotide sequence ID" value="NZ_AZEC01000005.1"/>
</dbReference>
<feature type="transmembrane region" description="Helical" evidence="1">
    <location>
        <begin position="110"/>
        <end position="134"/>
    </location>
</feature>
<feature type="transmembrane region" description="Helical" evidence="1">
    <location>
        <begin position="479"/>
        <end position="496"/>
    </location>
</feature>
<keyword evidence="3" id="KW-1185">Reference proteome</keyword>
<keyword evidence="1" id="KW-0812">Transmembrane</keyword>
<dbReference type="OrthoDB" id="2281623at2"/>
<dbReference type="PATRIC" id="fig|1423792.3.peg.2732"/>
<sequence>MLTMMVTSFKERARRSSFWLLMGAVVVLAVLATPRFDTAMKVMVLAPKIYRQADNPTWLPVCAASIFGTFLPLFGFGVVANALQTDREQGVWPWVETTHFARLRYGFAHFGANCLILLTMLLLTILATGAMMVLRFPGQGMPAATFISPFLVLIPSIILLASLALLGESVTAKRHNGLIAIYMFSLFYVFALQLTDPTNFWNLLLNLSGNNYVQDVIDQSSIQATGHPITSMQLLSNYRGPQGTHTLVMTGVHWTRGMLLMMLGEIMVALAIADVAALLMHRARRWRKVRQAPKQPATIETAAVHFSPVTANRFSWPALLRSETGRQWRGRSRLYRLALLAGWLVVWVMPDTARQQAGLPLLWLLSLPWLSDLGTAPHDWIAWLPTMPYASQRQKFAELIVGAGTAVILMLPFLVHGGAAVSQLLLFALANAFLAQGLASLLNNGRLFTMLLAVFWFIYMNGVPGMISFNRFSLAESVVYSLIIVTGLGLTAVAGYRRRHSMAD</sequence>
<comment type="caution">
    <text evidence="2">The sequence shown here is derived from an EMBL/GenBank/DDBJ whole genome shotgun (WGS) entry which is preliminary data.</text>
</comment>
<dbReference type="AlphaFoldDB" id="A0A0R1MYC5"/>
<keyword evidence="1" id="KW-0472">Membrane</keyword>
<proteinExistence type="predicted"/>
<dbReference type="Proteomes" id="UP000051330">
    <property type="component" value="Unassembled WGS sequence"/>
</dbReference>
<protein>
    <submittedName>
        <fullName evidence="2">ABC transporter permease</fullName>
    </submittedName>
</protein>
<feature type="transmembrane region" description="Helical" evidence="1">
    <location>
        <begin position="146"/>
        <end position="166"/>
    </location>
</feature>
<gene>
    <name evidence="2" type="ORF">FD09_GL002680</name>
</gene>
<name>A0A0R1MYC5_9LACO</name>
<accession>A0A0R1MYC5</accession>
<feature type="transmembrane region" description="Helical" evidence="1">
    <location>
        <begin position="421"/>
        <end position="442"/>
    </location>
</feature>
<feature type="transmembrane region" description="Helical" evidence="1">
    <location>
        <begin position="56"/>
        <end position="79"/>
    </location>
</feature>
<dbReference type="EMBL" id="AZEC01000005">
    <property type="protein sequence ID" value="KRL13136.1"/>
    <property type="molecule type" value="Genomic_DNA"/>
</dbReference>
<reference evidence="2 3" key="1">
    <citation type="journal article" date="2015" name="Genome Announc.">
        <title>Expanding the biotechnology potential of lactobacilli through comparative genomics of 213 strains and associated genera.</title>
        <authorList>
            <person name="Sun Z."/>
            <person name="Harris H.M."/>
            <person name="McCann A."/>
            <person name="Guo C."/>
            <person name="Argimon S."/>
            <person name="Zhang W."/>
            <person name="Yang X."/>
            <person name="Jeffery I.B."/>
            <person name="Cooney J.C."/>
            <person name="Kagawa T.F."/>
            <person name="Liu W."/>
            <person name="Song Y."/>
            <person name="Salvetti E."/>
            <person name="Wrobel A."/>
            <person name="Rasinkangas P."/>
            <person name="Parkhill J."/>
            <person name="Rea M.C."/>
            <person name="O'Sullivan O."/>
            <person name="Ritari J."/>
            <person name="Douillard F.P."/>
            <person name="Paul Ross R."/>
            <person name="Yang R."/>
            <person name="Briner A.E."/>
            <person name="Felis G.E."/>
            <person name="de Vos W.M."/>
            <person name="Barrangou R."/>
            <person name="Klaenhammer T.R."/>
            <person name="Caufield P.W."/>
            <person name="Cui Y."/>
            <person name="Zhang H."/>
            <person name="O'Toole P.W."/>
        </authorList>
    </citation>
    <scope>NUCLEOTIDE SEQUENCE [LARGE SCALE GENOMIC DNA]</scope>
    <source>
        <strain evidence="2 3">DSM 12744</strain>
    </source>
</reference>
<organism evidence="2 3">
    <name type="scientific">Schleiferilactobacillus perolens DSM 12744</name>
    <dbReference type="NCBI Taxonomy" id="1423792"/>
    <lineage>
        <taxon>Bacteria</taxon>
        <taxon>Bacillati</taxon>
        <taxon>Bacillota</taxon>
        <taxon>Bacilli</taxon>
        <taxon>Lactobacillales</taxon>
        <taxon>Lactobacillaceae</taxon>
        <taxon>Schleiferilactobacillus</taxon>
    </lineage>
</organism>
<feature type="transmembrane region" description="Helical" evidence="1">
    <location>
        <begin position="258"/>
        <end position="280"/>
    </location>
</feature>
<evidence type="ECO:0000256" key="1">
    <source>
        <dbReference type="SAM" id="Phobius"/>
    </source>
</evidence>
<dbReference type="STRING" id="1423792.FD09_GL002680"/>
<feature type="transmembrane region" description="Helical" evidence="1">
    <location>
        <begin position="178"/>
        <end position="195"/>
    </location>
</feature>
<feature type="transmembrane region" description="Helical" evidence="1">
    <location>
        <begin position="447"/>
        <end position="467"/>
    </location>
</feature>
<keyword evidence="1" id="KW-1133">Transmembrane helix</keyword>